<proteinExistence type="predicted"/>
<dbReference type="Pfam" id="PF24883">
    <property type="entry name" value="NPHP3_N"/>
    <property type="match status" value="1"/>
</dbReference>
<protein>
    <recommendedName>
        <fullName evidence="2">Nephrocystin 3-like N-terminal domain-containing protein</fullName>
    </recommendedName>
</protein>
<reference evidence="3 4" key="1">
    <citation type="submission" date="2018-08" db="EMBL/GenBank/DDBJ databases">
        <title>Draft genome sequences of two Aspergillus turcosus clinical strains isolated from bronchoalveolar lavage fluid: one azole-susceptible and the other azole-resistant.</title>
        <authorList>
            <person name="Parent-Michaud M."/>
            <person name="Dufresne P.J."/>
            <person name="Fournier E."/>
            <person name="Martineau C."/>
            <person name="Moreira S."/>
            <person name="Perkins V."/>
            <person name="De Repentigny L."/>
            <person name="Dufresne S.F."/>
        </authorList>
    </citation>
    <scope>NUCLEOTIDE SEQUENCE [LARGE SCALE GENOMIC DNA]</scope>
    <source>
        <strain evidence="3">HMR AF 1038</strain>
    </source>
</reference>
<dbReference type="EMBL" id="NIDN02000006">
    <property type="protein sequence ID" value="RLM01360.1"/>
    <property type="molecule type" value="Genomic_DNA"/>
</dbReference>
<name>A0A229X6L3_9EURO</name>
<dbReference type="STRING" id="1245748.A0A229X6L3"/>
<dbReference type="AlphaFoldDB" id="A0A229X6L3"/>
<dbReference type="SUPFAM" id="SSF52540">
    <property type="entry name" value="P-loop containing nucleoside triphosphate hydrolases"/>
    <property type="match status" value="1"/>
</dbReference>
<sequence>MHQLSHSIAQNQLNFQRQRLLYPFRESTLAKLREIISELRDNLLTAATTLNIDLATSSLEKLEIIDGRTDNLVSECSLIRQTVTSISRQGNEIVRSECDAMYQRACEWLSAPNPFIDYTRAINEHHPGTGSWFLEDEQFLNWTRSTNSFYWIFGKPGCGKTVLSALIIRHLKECILNAEKALTGFFFFNTNDKPKTKVDKLLRSLTLQIVSQKPGGQKELVDLYRKHLSGQEDPKPAMLVENLAKQISEFKVYLVLDALDECAEARDLMWVIESIHAHGGVRLLCTSRNEEQLKEGLNPLVDYKMDLDNHYLRADLRRYIVERVDSDDELCQWPRNV</sequence>
<dbReference type="Gene3D" id="3.40.50.300">
    <property type="entry name" value="P-loop containing nucleotide triphosphate hydrolases"/>
    <property type="match status" value="1"/>
</dbReference>
<dbReference type="OrthoDB" id="1577640at2759"/>
<organism evidence="3 4">
    <name type="scientific">Aspergillus turcosus</name>
    <dbReference type="NCBI Taxonomy" id="1245748"/>
    <lineage>
        <taxon>Eukaryota</taxon>
        <taxon>Fungi</taxon>
        <taxon>Dikarya</taxon>
        <taxon>Ascomycota</taxon>
        <taxon>Pezizomycotina</taxon>
        <taxon>Eurotiomycetes</taxon>
        <taxon>Eurotiomycetidae</taxon>
        <taxon>Eurotiales</taxon>
        <taxon>Aspergillaceae</taxon>
        <taxon>Aspergillus</taxon>
        <taxon>Aspergillus subgen. Fumigati</taxon>
    </lineage>
</organism>
<evidence type="ECO:0000256" key="1">
    <source>
        <dbReference type="ARBA" id="ARBA00022737"/>
    </source>
</evidence>
<dbReference type="InterPro" id="IPR027417">
    <property type="entry name" value="P-loop_NTPase"/>
</dbReference>
<dbReference type="InterPro" id="IPR056884">
    <property type="entry name" value="NPHP3-like_N"/>
</dbReference>
<keyword evidence="4" id="KW-1185">Reference proteome</keyword>
<evidence type="ECO:0000313" key="3">
    <source>
        <dbReference type="EMBL" id="RLM01360.1"/>
    </source>
</evidence>
<accession>A0A229X6L3</accession>
<gene>
    <name evidence="3" type="ORF">CFD26_108965</name>
</gene>
<keyword evidence="1" id="KW-0677">Repeat</keyword>
<dbReference type="PANTHER" id="PTHR10039:SF16">
    <property type="entry name" value="GPI INOSITOL-DEACYLASE"/>
    <property type="match status" value="1"/>
</dbReference>
<evidence type="ECO:0000313" key="4">
    <source>
        <dbReference type="Proteomes" id="UP000215289"/>
    </source>
</evidence>
<evidence type="ECO:0000259" key="2">
    <source>
        <dbReference type="Pfam" id="PF24883"/>
    </source>
</evidence>
<dbReference type="Proteomes" id="UP000215289">
    <property type="component" value="Unassembled WGS sequence"/>
</dbReference>
<feature type="domain" description="Nephrocystin 3-like N-terminal" evidence="2">
    <location>
        <begin position="128"/>
        <end position="288"/>
    </location>
</feature>
<dbReference type="PANTHER" id="PTHR10039">
    <property type="entry name" value="AMELOGENIN"/>
    <property type="match status" value="1"/>
</dbReference>
<comment type="caution">
    <text evidence="3">The sequence shown here is derived from an EMBL/GenBank/DDBJ whole genome shotgun (WGS) entry which is preliminary data.</text>
</comment>